<organism evidence="1 2">
    <name type="scientific">Gossypium arboreum</name>
    <name type="common">Tree cotton</name>
    <name type="synonym">Gossypium nanking</name>
    <dbReference type="NCBI Taxonomy" id="29729"/>
    <lineage>
        <taxon>Eukaryota</taxon>
        <taxon>Viridiplantae</taxon>
        <taxon>Streptophyta</taxon>
        <taxon>Embryophyta</taxon>
        <taxon>Tracheophyta</taxon>
        <taxon>Spermatophyta</taxon>
        <taxon>Magnoliopsida</taxon>
        <taxon>eudicotyledons</taxon>
        <taxon>Gunneridae</taxon>
        <taxon>Pentapetalae</taxon>
        <taxon>rosids</taxon>
        <taxon>malvids</taxon>
        <taxon>Malvales</taxon>
        <taxon>Malvaceae</taxon>
        <taxon>Malvoideae</taxon>
        <taxon>Gossypium</taxon>
    </lineage>
</organism>
<dbReference type="Proteomes" id="UP000032142">
    <property type="component" value="Unassembled WGS sequence"/>
</dbReference>
<keyword evidence="2" id="KW-1185">Reference proteome</keyword>
<gene>
    <name evidence="1" type="ORF">F383_33026</name>
</gene>
<protein>
    <submittedName>
        <fullName evidence="1">Uncharacterized protein</fullName>
    </submittedName>
</protein>
<evidence type="ECO:0000313" key="1">
    <source>
        <dbReference type="EMBL" id="KHG06957.1"/>
    </source>
</evidence>
<proteinExistence type="predicted"/>
<comment type="caution">
    <text evidence="1">The sequence shown here is derived from an EMBL/GenBank/DDBJ whole genome shotgun (WGS) entry which is preliminary data.</text>
</comment>
<accession>A0A0B0N2Y1</accession>
<dbReference type="AlphaFoldDB" id="A0A0B0N2Y1"/>
<evidence type="ECO:0000313" key="2">
    <source>
        <dbReference type="Proteomes" id="UP000032142"/>
    </source>
</evidence>
<name>A0A0B0N2Y1_GOSAR</name>
<sequence length="18" mass="2057">MPVYSATGRTFRTSTRII</sequence>
<reference evidence="2" key="1">
    <citation type="submission" date="2014-09" db="EMBL/GenBank/DDBJ databases">
        <authorList>
            <person name="Mudge J."/>
            <person name="Ramaraj T."/>
            <person name="Lindquist I.E."/>
            <person name="Bharti A.K."/>
            <person name="Sundararajan A."/>
            <person name="Cameron C.T."/>
            <person name="Woodward J.E."/>
            <person name="May G.D."/>
            <person name="Brubaker C."/>
            <person name="Broadhvest J."/>
            <person name="Wilkins T.A."/>
        </authorList>
    </citation>
    <scope>NUCLEOTIDE SEQUENCE</scope>
    <source>
        <strain evidence="2">cv. AKA8401</strain>
    </source>
</reference>
<dbReference type="EMBL" id="JRRC01463665">
    <property type="protein sequence ID" value="KHG06957.1"/>
    <property type="molecule type" value="Genomic_DNA"/>
</dbReference>